<dbReference type="EC" id="3.4.-.-" evidence="3"/>
<dbReference type="AlphaFoldDB" id="A0ABD5RF03"/>
<keyword evidence="1" id="KW-1133">Transmembrane helix</keyword>
<keyword evidence="1" id="KW-0812">Transmembrane</keyword>
<feature type="transmembrane region" description="Helical" evidence="1">
    <location>
        <begin position="194"/>
        <end position="215"/>
    </location>
</feature>
<keyword evidence="4" id="KW-1185">Reference proteome</keyword>
<evidence type="ECO:0000256" key="1">
    <source>
        <dbReference type="SAM" id="Phobius"/>
    </source>
</evidence>
<sequence>MSSPLATSRTSTPSRVETLPYFLAVGAAIFLGIHFVVPWLVAQGVPLLFAFSGALFLPILAGLLVALGAYRRAGGRWRRAALVARFRLARPSRREWLIFVGAAVGVLLLEGLLEPVAGVLVATLPLPVPPVLPALFDPRVSLAVPPTEFMGVTLAGAWWVVAVWTVAFVINVGGEELLWRGYLLPRQEAVFGRWAWLVNGLLWVVAVHAFMWWTLVGLLPTGLVTPYLVQRYESTWAGIVVHGLGNALWLGLLVVGVVGG</sequence>
<dbReference type="InterPro" id="IPR003675">
    <property type="entry name" value="Rce1/LyrA-like_dom"/>
</dbReference>
<keyword evidence="1" id="KW-0472">Membrane</keyword>
<feature type="transmembrane region" description="Helical" evidence="1">
    <location>
        <begin position="47"/>
        <end position="70"/>
    </location>
</feature>
<dbReference type="GO" id="GO:0004175">
    <property type="term" value="F:endopeptidase activity"/>
    <property type="evidence" value="ECO:0007669"/>
    <property type="project" value="UniProtKB-ARBA"/>
</dbReference>
<dbReference type="Pfam" id="PF02517">
    <property type="entry name" value="Rce1-like"/>
    <property type="match status" value="1"/>
</dbReference>
<protein>
    <submittedName>
        <fullName evidence="3">CPBP family intramembrane glutamic endopeptidase</fullName>
        <ecNumber evidence="3">3.4.-.-</ecNumber>
    </submittedName>
</protein>
<keyword evidence="3" id="KW-0378">Hydrolase</keyword>
<dbReference type="EMBL" id="JBHSKX010000002">
    <property type="protein sequence ID" value="MFC5368549.1"/>
    <property type="molecule type" value="Genomic_DNA"/>
</dbReference>
<dbReference type="GO" id="GO:0080120">
    <property type="term" value="P:CAAX-box protein maturation"/>
    <property type="evidence" value="ECO:0007669"/>
    <property type="project" value="UniProtKB-ARBA"/>
</dbReference>
<evidence type="ECO:0000259" key="2">
    <source>
        <dbReference type="Pfam" id="PF02517"/>
    </source>
</evidence>
<dbReference type="RefSeq" id="WP_227230821.1">
    <property type="nucleotide sequence ID" value="NZ_JAJCVJ010000002.1"/>
</dbReference>
<feature type="transmembrane region" description="Helical" evidence="1">
    <location>
        <begin position="96"/>
        <end position="129"/>
    </location>
</feature>
<proteinExistence type="predicted"/>
<evidence type="ECO:0000313" key="3">
    <source>
        <dbReference type="EMBL" id="MFC5368549.1"/>
    </source>
</evidence>
<feature type="transmembrane region" description="Helical" evidence="1">
    <location>
        <begin position="21"/>
        <end position="41"/>
    </location>
</feature>
<feature type="domain" description="CAAX prenyl protease 2/Lysostaphin resistance protein A-like" evidence="2">
    <location>
        <begin position="158"/>
        <end position="247"/>
    </location>
</feature>
<organism evidence="3 4">
    <name type="scientific">Salinirubrum litoreum</name>
    <dbReference type="NCBI Taxonomy" id="1126234"/>
    <lineage>
        <taxon>Archaea</taxon>
        <taxon>Methanobacteriati</taxon>
        <taxon>Methanobacteriota</taxon>
        <taxon>Stenosarchaea group</taxon>
        <taxon>Halobacteria</taxon>
        <taxon>Halobacteriales</taxon>
        <taxon>Haloferacaceae</taxon>
        <taxon>Salinirubrum</taxon>
    </lineage>
</organism>
<evidence type="ECO:0000313" key="4">
    <source>
        <dbReference type="Proteomes" id="UP001596201"/>
    </source>
</evidence>
<feature type="transmembrane region" description="Helical" evidence="1">
    <location>
        <begin position="149"/>
        <end position="173"/>
    </location>
</feature>
<feature type="transmembrane region" description="Helical" evidence="1">
    <location>
        <begin position="235"/>
        <end position="258"/>
    </location>
</feature>
<accession>A0ABD5RF03</accession>
<gene>
    <name evidence="3" type="ORF">ACFPJ5_16610</name>
</gene>
<comment type="caution">
    <text evidence="3">The sequence shown here is derived from an EMBL/GenBank/DDBJ whole genome shotgun (WGS) entry which is preliminary data.</text>
</comment>
<name>A0ABD5RF03_9EURY</name>
<dbReference type="Proteomes" id="UP001596201">
    <property type="component" value="Unassembled WGS sequence"/>
</dbReference>
<reference evidence="3 4" key="1">
    <citation type="journal article" date="2019" name="Int. J. Syst. Evol. Microbiol.">
        <title>The Global Catalogue of Microorganisms (GCM) 10K type strain sequencing project: providing services to taxonomists for standard genome sequencing and annotation.</title>
        <authorList>
            <consortium name="The Broad Institute Genomics Platform"/>
            <consortium name="The Broad Institute Genome Sequencing Center for Infectious Disease"/>
            <person name="Wu L."/>
            <person name="Ma J."/>
        </authorList>
    </citation>
    <scope>NUCLEOTIDE SEQUENCE [LARGE SCALE GENOMIC DNA]</scope>
    <source>
        <strain evidence="3 4">CGMCC 1.12237</strain>
    </source>
</reference>